<organism evidence="1 2">
    <name type="scientific">Trifolium medium</name>
    <dbReference type="NCBI Taxonomy" id="97028"/>
    <lineage>
        <taxon>Eukaryota</taxon>
        <taxon>Viridiplantae</taxon>
        <taxon>Streptophyta</taxon>
        <taxon>Embryophyta</taxon>
        <taxon>Tracheophyta</taxon>
        <taxon>Spermatophyta</taxon>
        <taxon>Magnoliopsida</taxon>
        <taxon>eudicotyledons</taxon>
        <taxon>Gunneridae</taxon>
        <taxon>Pentapetalae</taxon>
        <taxon>rosids</taxon>
        <taxon>fabids</taxon>
        <taxon>Fabales</taxon>
        <taxon>Fabaceae</taxon>
        <taxon>Papilionoideae</taxon>
        <taxon>50 kb inversion clade</taxon>
        <taxon>NPAAA clade</taxon>
        <taxon>Hologalegina</taxon>
        <taxon>IRL clade</taxon>
        <taxon>Trifolieae</taxon>
        <taxon>Trifolium</taxon>
    </lineage>
</organism>
<dbReference type="Proteomes" id="UP000265520">
    <property type="component" value="Unassembled WGS sequence"/>
</dbReference>
<evidence type="ECO:0000313" key="2">
    <source>
        <dbReference type="Proteomes" id="UP000265520"/>
    </source>
</evidence>
<sequence length="46" mass="5181">PSQQSNELKLEYCGCTVYYMFVAAGSERRHVHCPLAVSPQLMPMHA</sequence>
<dbReference type="AlphaFoldDB" id="A0A392MZJ8"/>
<name>A0A392MZJ8_9FABA</name>
<proteinExistence type="predicted"/>
<evidence type="ECO:0000313" key="1">
    <source>
        <dbReference type="EMBL" id="MCH92957.1"/>
    </source>
</evidence>
<keyword evidence="2" id="KW-1185">Reference proteome</keyword>
<accession>A0A392MZJ8</accession>
<dbReference type="EMBL" id="LXQA010023855">
    <property type="protein sequence ID" value="MCH92957.1"/>
    <property type="molecule type" value="Genomic_DNA"/>
</dbReference>
<feature type="non-terminal residue" evidence="1">
    <location>
        <position position="1"/>
    </location>
</feature>
<comment type="caution">
    <text evidence="1">The sequence shown here is derived from an EMBL/GenBank/DDBJ whole genome shotgun (WGS) entry which is preliminary data.</text>
</comment>
<reference evidence="1 2" key="1">
    <citation type="journal article" date="2018" name="Front. Plant Sci.">
        <title>Red Clover (Trifolium pratense) and Zigzag Clover (T. medium) - A Picture of Genomic Similarities and Differences.</title>
        <authorList>
            <person name="Dluhosova J."/>
            <person name="Istvanek J."/>
            <person name="Nedelnik J."/>
            <person name="Repkova J."/>
        </authorList>
    </citation>
    <scope>NUCLEOTIDE SEQUENCE [LARGE SCALE GENOMIC DNA]</scope>
    <source>
        <strain evidence="2">cv. 10/8</strain>
        <tissue evidence="1">Leaf</tissue>
    </source>
</reference>
<protein>
    <submittedName>
        <fullName evidence="1">Uncharacterized protein</fullName>
    </submittedName>
</protein>